<organism evidence="1 2">
    <name type="scientific">Marasmius oreades</name>
    <name type="common">fairy-ring Marasmius</name>
    <dbReference type="NCBI Taxonomy" id="181124"/>
    <lineage>
        <taxon>Eukaryota</taxon>
        <taxon>Fungi</taxon>
        <taxon>Dikarya</taxon>
        <taxon>Basidiomycota</taxon>
        <taxon>Agaricomycotina</taxon>
        <taxon>Agaricomycetes</taxon>
        <taxon>Agaricomycetidae</taxon>
        <taxon>Agaricales</taxon>
        <taxon>Marasmiineae</taxon>
        <taxon>Marasmiaceae</taxon>
        <taxon>Marasmius</taxon>
    </lineage>
</organism>
<accession>A0A9P7RYS4</accession>
<dbReference type="Proteomes" id="UP001049176">
    <property type="component" value="Chromosome 6"/>
</dbReference>
<evidence type="ECO:0000313" key="2">
    <source>
        <dbReference type="Proteomes" id="UP001049176"/>
    </source>
</evidence>
<comment type="caution">
    <text evidence="1">The sequence shown here is derived from an EMBL/GenBank/DDBJ whole genome shotgun (WGS) entry which is preliminary data.</text>
</comment>
<proteinExistence type="predicted"/>
<sequence>MLRLKKVCTRLFGLYRYLRSVIYPCITPFELYQASRILDDTDQAAERDVPEWDDIASVYLSLKIEASQIREKSLQGSSWKTCLGFHPALMFDITCCYTRCEELKCRILTAHERNLRSHLGAEQYRRQFSTATRLSPQTAFFASAYESPFRSLV</sequence>
<dbReference type="GeneID" id="66079604"/>
<evidence type="ECO:0000313" key="1">
    <source>
        <dbReference type="EMBL" id="KAG7091498.1"/>
    </source>
</evidence>
<gene>
    <name evidence="1" type="ORF">E1B28_010528</name>
</gene>
<dbReference type="AlphaFoldDB" id="A0A9P7RYS4"/>
<name>A0A9P7RYS4_9AGAR</name>
<reference evidence="1" key="1">
    <citation type="journal article" date="2021" name="Genome Biol. Evol.">
        <title>The assembled and annotated genome of the fairy-ring fungus Marasmius oreades.</title>
        <authorList>
            <person name="Hiltunen M."/>
            <person name="Ament-Velasquez S.L."/>
            <person name="Johannesson H."/>
        </authorList>
    </citation>
    <scope>NUCLEOTIDE SEQUENCE</scope>
    <source>
        <strain evidence="1">03SP1</strain>
    </source>
</reference>
<protein>
    <submittedName>
        <fullName evidence="1">Uncharacterized protein</fullName>
    </submittedName>
</protein>
<dbReference type="RefSeq" id="XP_043007968.1">
    <property type="nucleotide sequence ID" value="XM_043155499.1"/>
</dbReference>
<dbReference type="OrthoDB" id="3088417at2759"/>
<keyword evidence="2" id="KW-1185">Reference proteome</keyword>
<dbReference type="EMBL" id="CM032186">
    <property type="protein sequence ID" value="KAG7091498.1"/>
    <property type="molecule type" value="Genomic_DNA"/>
</dbReference>
<dbReference type="KEGG" id="more:E1B28_010528"/>